<keyword evidence="4 11" id="KW-0349">Heme</keyword>
<evidence type="ECO:0000313" key="16">
    <source>
        <dbReference type="Proteomes" id="UP000273278"/>
    </source>
</evidence>
<dbReference type="InterPro" id="IPR040333">
    <property type="entry name" value="Catalase_3"/>
</dbReference>
<feature type="region of interest" description="Disordered" evidence="13">
    <location>
        <begin position="1"/>
        <end position="26"/>
    </location>
</feature>
<feature type="binding site" description="axial binding residue" evidence="11">
    <location>
        <position position="338"/>
    </location>
    <ligand>
        <name>heme</name>
        <dbReference type="ChEBI" id="CHEBI:30413"/>
    </ligand>
    <ligandPart>
        <name>Fe</name>
        <dbReference type="ChEBI" id="CHEBI:18248"/>
    </ligandPart>
</feature>
<dbReference type="EMBL" id="CP017686">
    <property type="protein sequence ID" value="AYQ54555.1"/>
    <property type="molecule type" value="Genomic_DNA"/>
</dbReference>
<dbReference type="GO" id="GO:0046872">
    <property type="term" value="F:metal ion binding"/>
    <property type="evidence" value="ECO:0007669"/>
    <property type="project" value="UniProtKB-KW"/>
</dbReference>
<dbReference type="InterPro" id="IPR018028">
    <property type="entry name" value="Catalase"/>
</dbReference>
<accession>A0A3G3IFF8</accession>
<feature type="active site" evidence="10">
    <location>
        <position position="55"/>
    </location>
</feature>
<evidence type="ECO:0000256" key="4">
    <source>
        <dbReference type="ARBA" id="ARBA00022617"/>
    </source>
</evidence>
<evidence type="ECO:0000256" key="1">
    <source>
        <dbReference type="ARBA" id="ARBA00005329"/>
    </source>
</evidence>
<dbReference type="InterPro" id="IPR024708">
    <property type="entry name" value="Catalase_AS"/>
</dbReference>
<dbReference type="PROSITE" id="PS00437">
    <property type="entry name" value="CATALASE_1"/>
    <property type="match status" value="1"/>
</dbReference>
<evidence type="ECO:0000256" key="11">
    <source>
        <dbReference type="PIRSR" id="PIRSR038928-2"/>
    </source>
</evidence>
<dbReference type="PROSITE" id="PS00438">
    <property type="entry name" value="CATALASE_2"/>
    <property type="match status" value="1"/>
</dbReference>
<protein>
    <recommendedName>
        <fullName evidence="2 12">Catalase</fullName>
        <ecNumber evidence="2 12">1.11.1.6</ecNumber>
    </recommendedName>
</protein>
<evidence type="ECO:0000256" key="12">
    <source>
        <dbReference type="RuleBase" id="RU000498"/>
    </source>
</evidence>
<dbReference type="GO" id="GO:0020037">
    <property type="term" value="F:heme binding"/>
    <property type="evidence" value="ECO:0007669"/>
    <property type="project" value="InterPro"/>
</dbReference>
<feature type="active site" evidence="10">
    <location>
        <position position="128"/>
    </location>
</feature>
<evidence type="ECO:0000256" key="2">
    <source>
        <dbReference type="ARBA" id="ARBA00012314"/>
    </source>
</evidence>
<dbReference type="GO" id="GO:0004096">
    <property type="term" value="F:catalase activity"/>
    <property type="evidence" value="ECO:0007669"/>
    <property type="project" value="UniProtKB-EC"/>
</dbReference>
<comment type="similarity">
    <text evidence="1 12">Belongs to the catalase family.</text>
</comment>
<evidence type="ECO:0000256" key="5">
    <source>
        <dbReference type="ARBA" id="ARBA00022723"/>
    </source>
</evidence>
<dbReference type="GO" id="GO:0042744">
    <property type="term" value="P:hydrogen peroxide catabolic process"/>
    <property type="evidence" value="ECO:0007669"/>
    <property type="project" value="UniProtKB-KW"/>
</dbReference>
<dbReference type="RefSeq" id="WP_048097703.1">
    <property type="nucleotide sequence ID" value="NZ_CAYAVR010000006.1"/>
</dbReference>
<dbReference type="InterPro" id="IPR010582">
    <property type="entry name" value="Catalase_immune_responsive"/>
</dbReference>
<keyword evidence="6 12" id="KW-0560">Oxidoreductase</keyword>
<dbReference type="InterPro" id="IPR024711">
    <property type="entry name" value="Catalase_clade1/3"/>
</dbReference>
<dbReference type="Pfam" id="PF06628">
    <property type="entry name" value="Catalase-rel"/>
    <property type="match status" value="1"/>
</dbReference>
<evidence type="ECO:0000256" key="8">
    <source>
        <dbReference type="ARBA" id="ARBA00023324"/>
    </source>
</evidence>
<dbReference type="GeneID" id="41321171"/>
<dbReference type="InterPro" id="IPR011614">
    <property type="entry name" value="Catalase_core"/>
</dbReference>
<feature type="domain" description="Catalase core" evidence="14">
    <location>
        <begin position="8"/>
        <end position="392"/>
    </location>
</feature>
<keyword evidence="8 12" id="KW-0376">Hydrogen peroxide</keyword>
<evidence type="ECO:0000256" key="9">
    <source>
        <dbReference type="ARBA" id="ARBA00049254"/>
    </source>
</evidence>
<comment type="cofactor">
    <cofactor evidence="11">
        <name>heme</name>
        <dbReference type="ChEBI" id="CHEBI:30413"/>
    </cofactor>
</comment>
<evidence type="ECO:0000256" key="3">
    <source>
        <dbReference type="ARBA" id="ARBA00022559"/>
    </source>
</evidence>
<dbReference type="PANTHER" id="PTHR11465">
    <property type="entry name" value="CATALASE"/>
    <property type="match status" value="1"/>
</dbReference>
<name>A0A3G3IFF8_9ARCH</name>
<dbReference type="PANTHER" id="PTHR11465:SF61">
    <property type="entry name" value="CATALASE"/>
    <property type="match status" value="1"/>
</dbReference>
<dbReference type="EC" id="1.11.1.6" evidence="2 12"/>
<dbReference type="CDD" id="cd08156">
    <property type="entry name" value="catalase_clade_3"/>
    <property type="match status" value="1"/>
</dbReference>
<dbReference type="InterPro" id="IPR020835">
    <property type="entry name" value="Catalase_sf"/>
</dbReference>
<proteinExistence type="inferred from homology"/>
<dbReference type="InterPro" id="IPR002226">
    <property type="entry name" value="Catalase_haem_BS"/>
</dbReference>
<dbReference type="AlphaFoldDB" id="A0A3G3IFF8"/>
<dbReference type="SUPFAM" id="SSF56634">
    <property type="entry name" value="Heme-dependent catalase-like"/>
    <property type="match status" value="1"/>
</dbReference>
<evidence type="ECO:0000256" key="6">
    <source>
        <dbReference type="ARBA" id="ARBA00023002"/>
    </source>
</evidence>
<dbReference type="PROSITE" id="PS51402">
    <property type="entry name" value="CATALASE_3"/>
    <property type="match status" value="1"/>
</dbReference>
<dbReference type="OMA" id="KFRWNVF"/>
<evidence type="ECO:0000256" key="13">
    <source>
        <dbReference type="SAM" id="MobiDB-lite"/>
    </source>
</evidence>
<dbReference type="Pfam" id="PF00199">
    <property type="entry name" value="Catalase"/>
    <property type="match status" value="1"/>
</dbReference>
<reference evidence="15 16" key="1">
    <citation type="submission" date="2016-10" db="EMBL/GenBank/DDBJ databases">
        <title>Complete genome of the TMA-utilizing, human hosted archaeon Methanomethylophilus alvus Gen. nov, sp. nov., strain Mx-05, derived from a pure culture.</title>
        <authorList>
            <person name="Brugere J.-F."/>
            <person name="Ben Hania W."/>
            <person name="Chaudhary P.P."/>
            <person name="Gaci N."/>
            <person name="Borrel G."/>
            <person name="Cao Van Tuat L."/>
            <person name="Fardeau M.-L."/>
            <person name="Harris H.M.B."/>
            <person name="O'Toole P.W."/>
            <person name="Ollivier B."/>
        </authorList>
    </citation>
    <scope>NUCLEOTIDE SEQUENCE [LARGE SCALE GENOMIC DNA]</scope>
    <source>
        <strain evidence="15 16">Mx-05</strain>
    </source>
</reference>
<dbReference type="PRINTS" id="PR00067">
    <property type="entry name" value="CATALASE"/>
</dbReference>
<dbReference type="Proteomes" id="UP000273278">
    <property type="component" value="Chromosome"/>
</dbReference>
<dbReference type="PIRSF" id="PIRSF038928">
    <property type="entry name" value="Catalase_clade1-3"/>
    <property type="match status" value="1"/>
</dbReference>
<feature type="compositionally biased region" description="Polar residues" evidence="13">
    <location>
        <begin position="1"/>
        <end position="11"/>
    </location>
</feature>
<dbReference type="Gene3D" id="2.40.180.10">
    <property type="entry name" value="Catalase core domain"/>
    <property type="match status" value="1"/>
</dbReference>
<dbReference type="SMART" id="SM01060">
    <property type="entry name" value="Catalase"/>
    <property type="match status" value="1"/>
</dbReference>
<gene>
    <name evidence="15" type="ORF">BKD89_01845</name>
</gene>
<dbReference type="GO" id="GO:0042542">
    <property type="term" value="P:response to hydrogen peroxide"/>
    <property type="evidence" value="ECO:0007669"/>
    <property type="project" value="TreeGrafter"/>
</dbReference>
<keyword evidence="7 11" id="KW-0408">Iron</keyword>
<sequence>MSPDKNLTSKNGAPVPDTEHSLTAGPRGPMMLQDVWFLEKLGHFDREVIPERRMHAKGSGAFGKFTVTHDITRYTKAKLFSEVGKETEVFVRFSTVAGERGAADAERDIRGFAIKFYTEDGNWDLVGNNTPVFFIRDPLLFPDLNHAVKRDPKTNMRSAQNNWDFWTMIPEALHQVTIVMSDRGIPYSYRHMHGFGSHTYSMINADGERTWVKYHLKTQQGIKNLTDAEAEEVIGKDRESNQHDLFDAIERGEYPKWTMYIQVMTEEQARNYRENPFDITKVWPHGEFPLIEVGELELNRNPENYFVDVEQSAFTPVNLVPGLGLSPDKLLQGRIFAYGDAQRYRLGVNHNLIPVNAPKCPVNSYHRDGMMRTDDNFGSRKSYVPNSYGEWKENGVSEPALAIEGDIDRYDPSLDREDDVYRQPGDLYRLMKPAEKDALIDNTARNMAAVTENIKYRHAAHCYRADPDYGYRLADAMGLKRDTVQELAGLTEDELRKRTWSV</sequence>
<keyword evidence="5 11" id="KW-0479">Metal-binding</keyword>
<evidence type="ECO:0000259" key="14">
    <source>
        <dbReference type="SMART" id="SM01060"/>
    </source>
</evidence>
<comment type="catalytic activity">
    <reaction evidence="9 12">
        <text>2 H2O2 = O2 + 2 H2O</text>
        <dbReference type="Rhea" id="RHEA:20309"/>
        <dbReference type="ChEBI" id="CHEBI:15377"/>
        <dbReference type="ChEBI" id="CHEBI:15379"/>
        <dbReference type="ChEBI" id="CHEBI:16240"/>
        <dbReference type="EC" id="1.11.1.6"/>
    </reaction>
</comment>
<evidence type="ECO:0000256" key="7">
    <source>
        <dbReference type="ARBA" id="ARBA00023004"/>
    </source>
</evidence>
<organism evidence="15 16">
    <name type="scientific">Methanomethylophilus alvi</name>
    <dbReference type="NCBI Taxonomy" id="1291540"/>
    <lineage>
        <taxon>Archaea</taxon>
        <taxon>Methanobacteriati</taxon>
        <taxon>Thermoplasmatota</taxon>
        <taxon>Thermoplasmata</taxon>
        <taxon>Methanomassiliicoccales</taxon>
        <taxon>Methanomethylophilaceae</taxon>
        <taxon>Methanomethylophilus</taxon>
    </lineage>
</organism>
<keyword evidence="3 12" id="KW-0575">Peroxidase</keyword>
<evidence type="ECO:0000256" key="10">
    <source>
        <dbReference type="PIRSR" id="PIRSR038928-1"/>
    </source>
</evidence>
<dbReference type="GO" id="GO:0005737">
    <property type="term" value="C:cytoplasm"/>
    <property type="evidence" value="ECO:0007669"/>
    <property type="project" value="TreeGrafter"/>
</dbReference>
<evidence type="ECO:0000313" key="15">
    <source>
        <dbReference type="EMBL" id="AYQ54555.1"/>
    </source>
</evidence>
<dbReference type="FunFam" id="2.40.180.10:FF:000001">
    <property type="entry name" value="Catalase"/>
    <property type="match status" value="1"/>
</dbReference>